<dbReference type="Pfam" id="PF05648">
    <property type="entry name" value="PEX11"/>
    <property type="match status" value="1"/>
</dbReference>
<dbReference type="PANTHER" id="PTHR12652">
    <property type="entry name" value="PEROXISOMAL BIOGENESIS FACTOR 11"/>
    <property type="match status" value="1"/>
</dbReference>
<dbReference type="InParanoid" id="A0A401GAW7"/>
<organism evidence="6 7">
    <name type="scientific">Sparassis crispa</name>
    <dbReference type="NCBI Taxonomy" id="139825"/>
    <lineage>
        <taxon>Eukaryota</taxon>
        <taxon>Fungi</taxon>
        <taxon>Dikarya</taxon>
        <taxon>Basidiomycota</taxon>
        <taxon>Agaricomycotina</taxon>
        <taxon>Agaricomycetes</taxon>
        <taxon>Polyporales</taxon>
        <taxon>Sparassidaceae</taxon>
        <taxon>Sparassis</taxon>
    </lineage>
</organism>
<dbReference type="AlphaFoldDB" id="A0A401GAW7"/>
<gene>
    <name evidence="6" type="ORF">SCP_0205120</name>
</gene>
<dbReference type="GeneID" id="38776231"/>
<sequence>MSSITFPYSGPGHDSGSSSAEHKSHHYSAFEGVSVSGTDEFQMNPLSSHPPRTPRTSVAGTHTYSAEIYRAQEQEETVERNWGNDSELEEEDSAAKAQAEGKVRKEEIWKEMLSTSYGRDKTFKLMQYSLRMYLLFHTSLLASAAFKNTPRPPWERELVKRFESAIGGFSLSRKCLILFNWLAPLNSILTQHSSVPYASDVSAPAQKSQAKSTPLLYTFLHTSPPVLLEFINGVSDDVYTFSRLGLLGPKTGARAGRFADWCWFASTLVNLVENTVERGVLLNLQHEVESRLYSESLTGVTGKSNPAAQKVDEKELARLRRQDYWIQVTRMKLLMDLVYVSYNVFRLRRAKSSIQTITGLASAALSSAKLYDRHKTSLVKAVNL</sequence>
<dbReference type="RefSeq" id="XP_027610227.1">
    <property type="nucleotide sequence ID" value="XM_027754426.1"/>
</dbReference>
<evidence type="ECO:0000256" key="3">
    <source>
        <dbReference type="ARBA" id="ARBA00023140"/>
    </source>
</evidence>
<evidence type="ECO:0000313" key="7">
    <source>
        <dbReference type="Proteomes" id="UP000287166"/>
    </source>
</evidence>
<evidence type="ECO:0000313" key="6">
    <source>
        <dbReference type="EMBL" id="GBE79314.1"/>
    </source>
</evidence>
<keyword evidence="3" id="KW-0576">Peroxisome</keyword>
<accession>A0A401GAW7</accession>
<dbReference type="STRING" id="139825.A0A401GAW7"/>
<dbReference type="OrthoDB" id="411017at2759"/>
<proteinExistence type="predicted"/>
<reference evidence="6 7" key="1">
    <citation type="journal article" date="2018" name="Sci. Rep.">
        <title>Genome sequence of the cauliflower mushroom Sparassis crispa (Hanabiratake) and its association with beneficial usage.</title>
        <authorList>
            <person name="Kiyama R."/>
            <person name="Furutani Y."/>
            <person name="Kawaguchi K."/>
            <person name="Nakanishi T."/>
        </authorList>
    </citation>
    <scope>NUCLEOTIDE SEQUENCE [LARGE SCALE GENOMIC DNA]</scope>
</reference>
<feature type="region of interest" description="Disordered" evidence="5">
    <location>
        <begin position="39"/>
        <end position="58"/>
    </location>
</feature>
<comment type="subcellular location">
    <subcellularLocation>
        <location evidence="4">Peroxisome membrane</location>
    </subcellularLocation>
</comment>
<evidence type="ECO:0000256" key="2">
    <source>
        <dbReference type="ARBA" id="ARBA00023136"/>
    </source>
</evidence>
<name>A0A401GAW7_9APHY</name>
<comment type="caution">
    <text evidence="6">The sequence shown here is derived from an EMBL/GenBank/DDBJ whole genome shotgun (WGS) entry which is preliminary data.</text>
</comment>
<evidence type="ECO:0000256" key="5">
    <source>
        <dbReference type="SAM" id="MobiDB-lite"/>
    </source>
</evidence>
<dbReference type="InterPro" id="IPR008733">
    <property type="entry name" value="PEX11"/>
</dbReference>
<evidence type="ECO:0000256" key="1">
    <source>
        <dbReference type="ARBA" id="ARBA00022593"/>
    </source>
</evidence>
<evidence type="ECO:0000256" key="4">
    <source>
        <dbReference type="ARBA" id="ARBA00046271"/>
    </source>
</evidence>
<dbReference type="PANTHER" id="PTHR12652:SF19">
    <property type="entry name" value="PEROXISOMAL BIOGENESIS FACTOR 11"/>
    <property type="match status" value="1"/>
</dbReference>
<feature type="region of interest" description="Disordered" evidence="5">
    <location>
        <begin position="1"/>
        <end position="28"/>
    </location>
</feature>
<dbReference type="Proteomes" id="UP000287166">
    <property type="component" value="Unassembled WGS sequence"/>
</dbReference>
<keyword evidence="2" id="KW-0472">Membrane</keyword>
<keyword evidence="7" id="KW-1185">Reference proteome</keyword>
<dbReference type="GO" id="GO:0016559">
    <property type="term" value="P:peroxisome fission"/>
    <property type="evidence" value="ECO:0007669"/>
    <property type="project" value="InterPro"/>
</dbReference>
<protein>
    <submittedName>
        <fullName evidence="6">Uncharacterized protein</fullName>
    </submittedName>
</protein>
<dbReference type="EMBL" id="BFAD01000002">
    <property type="protein sequence ID" value="GBE79314.1"/>
    <property type="molecule type" value="Genomic_DNA"/>
</dbReference>
<dbReference type="GO" id="GO:0005778">
    <property type="term" value="C:peroxisomal membrane"/>
    <property type="evidence" value="ECO:0007669"/>
    <property type="project" value="UniProtKB-SubCell"/>
</dbReference>
<keyword evidence="1" id="KW-0962">Peroxisome biogenesis</keyword>